<sequence>MQQPILKSFALAGGTSLALQFGHRLSVDLDLFTNQSFSEQELFDELLLNFPTTIKTDEARNTLSLFIEGVKVDLLAHRYPLISPFIEEAGIRFWSIEDVIAMKLGAVSGRGAKKDFWDITELLNHFSLQQMLQFFTTKYANSDPGYVVRSLTYFEDADSQLDPITLNDIGWPEVKQRILQAVKELV</sequence>
<keyword evidence="2" id="KW-1185">Reference proteome</keyword>
<dbReference type="Pfam" id="PF08843">
    <property type="entry name" value="AbiEii"/>
    <property type="match status" value="1"/>
</dbReference>
<name>A0A2K8ZC45_9BACT</name>
<dbReference type="EMBL" id="CP025096">
    <property type="protein sequence ID" value="AUD07432.1"/>
    <property type="molecule type" value="Genomic_DNA"/>
</dbReference>
<dbReference type="KEGG" id="spir:CWM47_22635"/>
<dbReference type="InterPro" id="IPR014942">
    <property type="entry name" value="AbiEii"/>
</dbReference>
<reference evidence="1 2" key="1">
    <citation type="submission" date="2017-11" db="EMBL/GenBank/DDBJ databases">
        <title>Taxonomic description and genome sequences of Spirosoma HA7 sp. nov., isolated from pollen microhabitat of Corylus avellana.</title>
        <authorList>
            <person name="Ambika Manirajan B."/>
            <person name="Suarez C."/>
            <person name="Ratering S."/>
            <person name="Geissler-Plaum R."/>
            <person name="Cardinale M."/>
            <person name="Sylvia S."/>
        </authorList>
    </citation>
    <scope>NUCLEOTIDE SEQUENCE [LARGE SCALE GENOMIC DNA]</scope>
    <source>
        <strain evidence="1 2">HA7</strain>
    </source>
</reference>
<accession>A0A2K8ZC45</accession>
<proteinExistence type="predicted"/>
<dbReference type="Proteomes" id="UP000232883">
    <property type="component" value="Chromosome"/>
</dbReference>
<evidence type="ECO:0000313" key="1">
    <source>
        <dbReference type="EMBL" id="AUD07432.1"/>
    </source>
</evidence>
<dbReference type="OrthoDB" id="9796281at2"/>
<dbReference type="AlphaFoldDB" id="A0A2K8ZC45"/>
<evidence type="ECO:0000313" key="2">
    <source>
        <dbReference type="Proteomes" id="UP000232883"/>
    </source>
</evidence>
<organism evidence="1 2">
    <name type="scientific">Spirosoma pollinicola</name>
    <dbReference type="NCBI Taxonomy" id="2057025"/>
    <lineage>
        <taxon>Bacteria</taxon>
        <taxon>Pseudomonadati</taxon>
        <taxon>Bacteroidota</taxon>
        <taxon>Cytophagia</taxon>
        <taxon>Cytophagales</taxon>
        <taxon>Cytophagaceae</taxon>
        <taxon>Spirosoma</taxon>
    </lineage>
</organism>
<evidence type="ECO:0008006" key="3">
    <source>
        <dbReference type="Google" id="ProtNLM"/>
    </source>
</evidence>
<gene>
    <name evidence="1" type="ORF">CWM47_22635</name>
</gene>
<protein>
    <recommendedName>
        <fullName evidence="3">Nucleotidyl transferase AbiEii/AbiGii toxin family protein</fullName>
    </recommendedName>
</protein>